<feature type="domain" description="SGNH hydrolase-type esterase" evidence="2">
    <location>
        <begin position="50"/>
        <end position="222"/>
    </location>
</feature>
<evidence type="ECO:0000256" key="1">
    <source>
        <dbReference type="SAM" id="SignalP"/>
    </source>
</evidence>
<dbReference type="PANTHER" id="PTHR30383">
    <property type="entry name" value="THIOESTERASE 1/PROTEASE 1/LYSOPHOSPHOLIPASE L1"/>
    <property type="match status" value="1"/>
</dbReference>
<accession>A0A317ZD80</accession>
<keyword evidence="3" id="KW-0378">Hydrolase</keyword>
<proteinExistence type="predicted"/>
<dbReference type="Proteomes" id="UP000247099">
    <property type="component" value="Unassembled WGS sequence"/>
</dbReference>
<evidence type="ECO:0000313" key="4">
    <source>
        <dbReference type="Proteomes" id="UP000247099"/>
    </source>
</evidence>
<evidence type="ECO:0000313" key="3">
    <source>
        <dbReference type="EMBL" id="PXA03205.1"/>
    </source>
</evidence>
<dbReference type="CDD" id="cd00229">
    <property type="entry name" value="SGNH_hydrolase"/>
    <property type="match status" value="1"/>
</dbReference>
<keyword evidence="4" id="KW-1185">Reference proteome</keyword>
<name>A0A317ZD80_9BACT</name>
<dbReference type="InterPro" id="IPR051532">
    <property type="entry name" value="Ester_Hydrolysis_Enzymes"/>
</dbReference>
<dbReference type="InterPro" id="IPR036514">
    <property type="entry name" value="SGNH_hydro_sf"/>
</dbReference>
<gene>
    <name evidence="3" type="ORF">DDZ13_13355</name>
</gene>
<keyword evidence="1" id="KW-0732">Signal</keyword>
<dbReference type="RefSeq" id="WP_110131960.1">
    <property type="nucleotide sequence ID" value="NZ_QHJQ01000011.1"/>
</dbReference>
<sequence>MRFSIFVISIFALLGPAAADSFYTPERDKYRVEAAEENETEERLPKVLLIGDSIMGGYFKQTKDFLQDEVQVLRHPGNAGETRNGLKKIEDWLGETEWDLIHFNWGLHDLCYRHPESKVYGKRDKIRGTLSVPLEEYKENLEKLVQRLKETDATLIFATTTKIPEGEAGRFVGDDAKYNEAALEVMKRYGVAVNDLYRISKDFGPEMYVAPRDVHHTGKGNKVLAEAVADAIRKQLD</sequence>
<comment type="caution">
    <text evidence="3">The sequence shown here is derived from an EMBL/GenBank/DDBJ whole genome shotgun (WGS) entry which is preliminary data.</text>
</comment>
<protein>
    <submittedName>
        <fullName evidence="3">SGNH/GDSL hydrolase family protein</fullName>
    </submittedName>
</protein>
<dbReference type="Pfam" id="PF13472">
    <property type="entry name" value="Lipase_GDSL_2"/>
    <property type="match status" value="1"/>
</dbReference>
<dbReference type="GO" id="GO:0004622">
    <property type="term" value="F:phosphatidylcholine lysophospholipase activity"/>
    <property type="evidence" value="ECO:0007669"/>
    <property type="project" value="TreeGrafter"/>
</dbReference>
<feature type="chain" id="PRO_5016366551" evidence="1">
    <location>
        <begin position="20"/>
        <end position="237"/>
    </location>
</feature>
<dbReference type="Gene3D" id="3.40.50.1110">
    <property type="entry name" value="SGNH hydrolase"/>
    <property type="match status" value="1"/>
</dbReference>
<dbReference type="OrthoDB" id="9763981at2"/>
<dbReference type="InterPro" id="IPR013830">
    <property type="entry name" value="SGNH_hydro"/>
</dbReference>
<organism evidence="3 4">
    <name type="scientific">Coraliomargarita sinensis</name>
    <dbReference type="NCBI Taxonomy" id="2174842"/>
    <lineage>
        <taxon>Bacteria</taxon>
        <taxon>Pseudomonadati</taxon>
        <taxon>Verrucomicrobiota</taxon>
        <taxon>Opitutia</taxon>
        <taxon>Puniceicoccales</taxon>
        <taxon>Coraliomargaritaceae</taxon>
        <taxon>Coraliomargarita</taxon>
    </lineage>
</organism>
<feature type="signal peptide" evidence="1">
    <location>
        <begin position="1"/>
        <end position="19"/>
    </location>
</feature>
<dbReference type="PANTHER" id="PTHR30383:SF26">
    <property type="entry name" value="SGNH HYDROLASE-TYPE ESTERASE DOMAIN-CONTAINING PROTEIN"/>
    <property type="match status" value="1"/>
</dbReference>
<evidence type="ECO:0000259" key="2">
    <source>
        <dbReference type="Pfam" id="PF13472"/>
    </source>
</evidence>
<dbReference type="InParanoid" id="A0A317ZD80"/>
<reference evidence="3 4" key="1">
    <citation type="submission" date="2018-05" db="EMBL/GenBank/DDBJ databases">
        <title>Coraliomargarita sinensis sp. nov., isolated from a marine solar saltern.</title>
        <authorList>
            <person name="Zhou L.Y."/>
        </authorList>
    </citation>
    <scope>NUCLEOTIDE SEQUENCE [LARGE SCALE GENOMIC DNA]</scope>
    <source>
        <strain evidence="3 4">WN38</strain>
    </source>
</reference>
<dbReference type="EMBL" id="QHJQ01000011">
    <property type="protein sequence ID" value="PXA03205.1"/>
    <property type="molecule type" value="Genomic_DNA"/>
</dbReference>
<dbReference type="AlphaFoldDB" id="A0A317ZD80"/>
<dbReference type="SUPFAM" id="SSF52266">
    <property type="entry name" value="SGNH hydrolase"/>
    <property type="match status" value="1"/>
</dbReference>